<dbReference type="Pfam" id="PF06165">
    <property type="entry name" value="GH94_b-supersand"/>
    <property type="match status" value="2"/>
</dbReference>
<evidence type="ECO:0000259" key="6">
    <source>
        <dbReference type="Pfam" id="PF17167"/>
    </source>
</evidence>
<dbReference type="GO" id="GO:0030246">
    <property type="term" value="F:carbohydrate binding"/>
    <property type="evidence" value="ECO:0007669"/>
    <property type="project" value="InterPro"/>
</dbReference>
<feature type="transmembrane region" description="Helical" evidence="3">
    <location>
        <begin position="864"/>
        <end position="883"/>
    </location>
</feature>
<dbReference type="Gene3D" id="1.50.10.10">
    <property type="match status" value="1"/>
</dbReference>
<dbReference type="RefSeq" id="WP_220229404.1">
    <property type="nucleotide sequence ID" value="NZ_JAICBX010000003.1"/>
</dbReference>
<feature type="domain" description="Glycosyl hydrolase 94 supersandwich" evidence="4">
    <location>
        <begin position="2047"/>
        <end position="2317"/>
    </location>
</feature>
<keyword evidence="8" id="KW-1185">Reference proteome</keyword>
<dbReference type="Gene3D" id="2.70.98.40">
    <property type="entry name" value="Glycoside hydrolase, family 65, N-terminal domain"/>
    <property type="match status" value="2"/>
</dbReference>
<keyword evidence="3" id="KW-0472">Membrane</keyword>
<feature type="transmembrane region" description="Helical" evidence="3">
    <location>
        <begin position="429"/>
        <end position="459"/>
    </location>
</feature>
<feature type="domain" description="Glycosyl hydrolase 94 catalytic" evidence="6">
    <location>
        <begin position="2332"/>
        <end position="2756"/>
    </location>
</feature>
<dbReference type="SMART" id="SM01068">
    <property type="entry name" value="CBM_X"/>
    <property type="match status" value="2"/>
</dbReference>
<dbReference type="SUPFAM" id="SSF48208">
    <property type="entry name" value="Six-hairpin glycosidases"/>
    <property type="match status" value="1"/>
</dbReference>
<dbReference type="Gene3D" id="1.50.10.140">
    <property type="match status" value="2"/>
</dbReference>
<feature type="transmembrane region" description="Helical" evidence="3">
    <location>
        <begin position="951"/>
        <end position="969"/>
    </location>
</feature>
<evidence type="ECO:0000259" key="4">
    <source>
        <dbReference type="Pfam" id="PF06165"/>
    </source>
</evidence>
<evidence type="ECO:0000259" key="5">
    <source>
        <dbReference type="Pfam" id="PF10091"/>
    </source>
</evidence>
<gene>
    <name evidence="7" type="ORF">K1W69_15825</name>
</gene>
<evidence type="ECO:0000313" key="8">
    <source>
        <dbReference type="Proteomes" id="UP001196509"/>
    </source>
</evidence>
<dbReference type="InterPro" id="IPR008928">
    <property type="entry name" value="6-hairpin_glycosidase_sf"/>
</dbReference>
<dbReference type="InterPro" id="IPR037824">
    <property type="entry name" value="GH94N_2_NdvB"/>
</dbReference>
<dbReference type="InterPro" id="IPR052047">
    <property type="entry name" value="GH94_Enzymes"/>
</dbReference>
<feature type="transmembrane region" description="Helical" evidence="3">
    <location>
        <begin position="822"/>
        <end position="844"/>
    </location>
</feature>
<dbReference type="Gene3D" id="2.60.420.10">
    <property type="entry name" value="Maltose phosphorylase, domain 3"/>
    <property type="match status" value="1"/>
</dbReference>
<comment type="caution">
    <text evidence="7">The sequence shown here is derived from an EMBL/GenBank/DDBJ whole genome shotgun (WGS) entry which is preliminary data.</text>
</comment>
<organism evidence="7 8">
    <name type="scientific">Flavimaribacter sediminis</name>
    <dbReference type="NCBI Taxonomy" id="2865987"/>
    <lineage>
        <taxon>Bacteria</taxon>
        <taxon>Pseudomonadati</taxon>
        <taxon>Pseudomonadota</taxon>
        <taxon>Alphaproteobacteria</taxon>
        <taxon>Hyphomicrobiales</taxon>
        <taxon>Rhizobiaceae</taxon>
        <taxon>Flavimaribacter</taxon>
    </lineage>
</organism>
<evidence type="ECO:0000256" key="3">
    <source>
        <dbReference type="SAM" id="Phobius"/>
    </source>
</evidence>
<feature type="transmembrane region" description="Helical" evidence="3">
    <location>
        <begin position="397"/>
        <end position="423"/>
    </location>
</feature>
<dbReference type="InterPro" id="IPR037018">
    <property type="entry name" value="GH65_N"/>
</dbReference>
<dbReference type="InterPro" id="IPR019282">
    <property type="entry name" value="Glycoamylase-like_cons_dom"/>
</dbReference>
<feature type="domain" description="Glycosyl hydrolase 94 supersandwich" evidence="4">
    <location>
        <begin position="1541"/>
        <end position="1814"/>
    </location>
</feature>
<dbReference type="Proteomes" id="UP001196509">
    <property type="component" value="Unassembled WGS sequence"/>
</dbReference>
<dbReference type="SUPFAM" id="SSF74650">
    <property type="entry name" value="Galactose mutarotase-like"/>
    <property type="match status" value="2"/>
</dbReference>
<feature type="transmembrane region" description="Helical" evidence="3">
    <location>
        <begin position="926"/>
        <end position="944"/>
    </location>
</feature>
<keyword evidence="3" id="KW-0812">Transmembrane</keyword>
<dbReference type="InterPro" id="IPR012341">
    <property type="entry name" value="6hp_glycosidase-like_sf"/>
</dbReference>
<proteinExistence type="predicted"/>
<accession>A0AAE2ZPU1</accession>
<evidence type="ECO:0000256" key="2">
    <source>
        <dbReference type="ARBA" id="ARBA00022679"/>
    </source>
</evidence>
<dbReference type="CDD" id="cd11753">
    <property type="entry name" value="GH94N_ChvB_NdvB_2_like"/>
    <property type="match status" value="1"/>
</dbReference>
<evidence type="ECO:0000313" key="7">
    <source>
        <dbReference type="EMBL" id="MBW8638665.1"/>
    </source>
</evidence>
<keyword evidence="3" id="KW-1133">Transmembrane helix</keyword>
<sequence>MNAHTDIRSASGRIPLIRGVEEPIRSPLAHSGDLRDYGKALAAGNLFPAEPVPEFDIHRHISVIARNIGDVVATLNAANLQGETITPAANWLLDNSHVVEEAISEVRRDLPPRFYRQLPQLDGARLPRVLAIAWHYVAQTDSAVSREGFEAVVDGFQEVEPLRIGELWALPSVLRFVLLENLRRLALRVERARTLRQLANNVADRLASIPEDEDVDILKDYAEHALDRSFATQLLHRLRDGSRSFSRALDWLEGRLEAGGSDAEQITLDEHAVLSGGNVTTGNIIRGLRLIDDTDWVGWFEQVSRIDRMLHERTNFGLLDAPSRNVYRKTIEKLAKRSGKGEFDVASQAIAYVEDKRESDSSVEIGCALVGRMRVPFERSIGYSAPRADRLLRFIRAVGWPAMVVPVVLFTAIIVAVTALILGQTGIPAVAIFLLCLAVALPASEAALGLFNTLVALFVEPKRLIAYEFKSGIPADARTMVAMPVILATRDDVDDAVHNLEVHYLSNADGEIHFALLSDWPDSAVERSDRDDQLLDYARMMIAGLNARYPKSQHVRFFLLHRHRLKNPSEGCWMGWERKRGKLHELNALLRGDVETTFFPPNDPLPDDVKYVMTVDADTRMTRDAVHRLVGKLEHPLNRPVIDQASGRITSGYGILQPRVTPSLTTGDEASFFQRIFSEGRGIDPYVFTVSDVYQDLFREGSFTGKGLYHIDAFEAALRRKIPENTILSHDLLEGAYARAALVSDIELIEDYPTRYLVDASRHHRWARGDWQLLHWIFSPRSKLPGLSRWKMIDNLRRSLMPITWTAASVAGWSLLPFASAAVWQLFLIVTVFFSLTLGVIDAFMPRTMEMTPRSYLASFGRSFAMGTAQVAMRLALMAHMAWSMGDAIARTLHRVFFSRKLLLEWRTASQVARSGTRSVSAHYQSMWGALIVGAAGLAIPFAFGSSGAAIAVVFALIWFASPAIAWLISRSAESDDRLTLRPEDGEALRNIARRTWLYFETFVTEEHNFLPPDNFQETPSPVVAPRTSPTNIGLYFLSIVSARDFGWISLTETIERLEQTMASLEKLERYRGHTYNWYDIETLQPLQPQYISAVDSGNLAGHLLAVASACRHWADAPAAHTQGDFRGILDVLSVLEDQHEALPDERRSLRPLRQRMRERLEGMRRSVRTMINEPETATFRTIDLTVIAVDIKNLAGGLNEEIRNADSETIVLWANKLEKACRSHLADAHLEGAGTASLRSRLLGIGERARNFALGMDFSFLLNSERKLLSIGFRVAEQQLDESCYDLLASEARLASLFAIAKGDVPTEHWLRLGRSVTEIGFSAALLSWSGSMFEYLMPPLVMKEPLGGVLDQSSHLIIRKQIAYGRSKSIPWGVSEAAYNARDTQMTYQYTNFGVPGLGLKRGLGQDVVIAPYASLLAAQFRPAEAVANLKRLKKLGALGRYGYHDAVDFTPGRVPEGHDCAVVRNFMAHHHGMSIVAVANVVFEGRMRDRFHGDPVIEAAELLLQEKAPRIIPPAPIRSEASEQVKPAVVDDRPDSRLIENPLNASRAVNLMSNGHYHVMVTAAGTGYSRADEISVTRWSADPTEDRSGTFIFLRDVDTGAWWSATAEPKRIEGEKARAFFCEDKATFFKTVGDFRSETECIVLGEANGEVRRITLINDGQEERHIELTSFAEVALAFEAADSAHPAFSKMFVKTEIDGQDKVVYATRRKRSDSDPSIALAHFMTCGAGVARDLEAETDRRAFIGRGRSIDTAAAFDPGATLSGNAGHVMDPVMALRCMVRVPARKKVSLSFWTVVAANRDDIEGEIRRFRYSDVFQRQAMLAWTRSQVQVRHVGLSLSEAAGVQKLARYLLYPDPVLRAQPETIAERLGPQSTLWPLSISGDFPIFALRIGDEADIEIVASALRMQEYLRAHGLLADLVIVNEQASSYVQDLQNAIELLCDNARARGREFGPRQHIFTVRRDLADASSYGTLIASARVVMHTRNGTILDQIERAELTAVRDEVWPEAARRAVSDVAVKDQDTAVTPPYVEFWNGYGGFDDGGRNYVVQLTGDRVTPHPWINVVANPSFGFHSSAEGASFTWSRNSRDFQLTPWSNDPVTNRPGEAVYVHDLDTHEAFSPLACVLRDPAIAYRARHSRGVSQFEATRGDITAELTQLVDAAAPVKAQRLKLGNAGDRQRRFRIYAYCEWLLGNNRNKAAAFVIPGFDLENRVLTARNPYHIDYGDRVAFMASNARWQSVTADRTEFLGRGGATTAPLTVLRGNDLTGTIEAGRDPCAAIACDLEIRPGETVDVLFVTGDAGSDEEAVSLAREHLDRDFDERLSDNRGRWEEFGETLQVSSPDPAFDAMVNVWLPYQSVACRITARSAFYQASGAFGFRDQLQDTLALLLQDPQLARTQIINAAGRQFREGDVQHWWLPGNGAGVRTMISDDVVWLGYGTRHYIHVTGDDGILEEKIAFLEGPELNDGEHDRFFEPDTSDEKASLYEHCARALDLAVSRTGDNGIPLILGGDWNDGMNRVGENGRGESVWLGWFLLKTLREFAPIAESRDDSQRARAWLSHADGLQTALNENGWDGEWYRRGSFDDGTPLGSRHSDECRIDSIAQSWAVLSGGGDSDKTESAVNCVLDMLFDDNDQIIKLFTPPFENTDKDPGYIKNYPPGVRENGGQYTHAAIWMVMALAQMGRVDDAWRAFSMLNPVNHALDEKAADRYRVEPYVVAADVYSGAEKGGRGGWTWYTGSAGWLYRAAVEAILGIRREGDRLHIDPRLPSHWEQCSVTLRIGEARYNIEMHHGDKAGLIFNGTDTRGAVPLTDGLHEVRIFVPRASKTSRPSRSPRLKLLQ</sequence>
<protein>
    <submittedName>
        <fullName evidence="7">Protein ndvB</fullName>
    </submittedName>
</protein>
<dbReference type="InterPro" id="IPR010383">
    <property type="entry name" value="Glyco_hydrolase_94_b-supersand"/>
</dbReference>
<dbReference type="InterPro" id="IPR033432">
    <property type="entry name" value="GH94_catalytic"/>
</dbReference>
<dbReference type="Pfam" id="PF10091">
    <property type="entry name" value="Glycoamylase"/>
    <property type="match status" value="1"/>
</dbReference>
<keyword evidence="2" id="KW-0808">Transferase</keyword>
<keyword evidence="1" id="KW-0328">Glycosyltransferase</keyword>
<dbReference type="GO" id="GO:0016757">
    <property type="term" value="F:glycosyltransferase activity"/>
    <property type="evidence" value="ECO:0007669"/>
    <property type="project" value="UniProtKB-KW"/>
</dbReference>
<dbReference type="Pfam" id="PF17167">
    <property type="entry name" value="Glyco_hydro_94"/>
    <property type="match status" value="1"/>
</dbReference>
<dbReference type="GO" id="GO:0005975">
    <property type="term" value="P:carbohydrate metabolic process"/>
    <property type="evidence" value="ECO:0007669"/>
    <property type="project" value="InterPro"/>
</dbReference>
<evidence type="ECO:0000256" key="1">
    <source>
        <dbReference type="ARBA" id="ARBA00022676"/>
    </source>
</evidence>
<dbReference type="CDD" id="cd11756">
    <property type="entry name" value="GH94N_ChvB_NdvB_1_like"/>
    <property type="match status" value="1"/>
</dbReference>
<name>A0AAE2ZPU1_9HYPH</name>
<dbReference type="PANTHER" id="PTHR37469:SF2">
    <property type="entry name" value="CELLOBIONIC ACID PHOSPHORYLASE"/>
    <property type="match status" value="1"/>
</dbReference>
<feature type="domain" description="Glycoamylase-like" evidence="5">
    <location>
        <begin position="1289"/>
        <end position="1495"/>
    </location>
</feature>
<dbReference type="InterPro" id="IPR037820">
    <property type="entry name" value="GH94N_NdvB"/>
</dbReference>
<dbReference type="InterPro" id="IPR011013">
    <property type="entry name" value="Gal_mutarotase_sf_dom"/>
</dbReference>
<dbReference type="EMBL" id="JAICBX010000003">
    <property type="protein sequence ID" value="MBW8638665.1"/>
    <property type="molecule type" value="Genomic_DNA"/>
</dbReference>
<dbReference type="PANTHER" id="PTHR37469">
    <property type="entry name" value="CELLOBIONIC ACID PHOSPHORYLASE-RELATED"/>
    <property type="match status" value="1"/>
</dbReference>
<reference evidence="7" key="1">
    <citation type="submission" date="2021-08" db="EMBL/GenBank/DDBJ databases">
        <title>Hoeflea bacterium WL0058 sp. nov., isolated from the sediment.</title>
        <authorList>
            <person name="Wang L."/>
            <person name="Zhang D."/>
        </authorList>
    </citation>
    <scope>NUCLEOTIDE SEQUENCE</scope>
    <source>
        <strain evidence="7">WL0058</strain>
    </source>
</reference>